<evidence type="ECO:0000256" key="1">
    <source>
        <dbReference type="ARBA" id="ARBA00022679"/>
    </source>
</evidence>
<sequence>MPEFKQIGLFPNPQIEQSVIEKVIEQLGRHNMEPVIIDESISSGSQLDLVITIGGDGTVLAGLIRFPGCPVLAINYGTVGFLTAGNREELDKILTRIQEGRFTYSERSILECTHPHGTAYAVNEVVIKGATRLVGLQLIINGQPIRKIRGDGFIVGTATGSTGYLLAAGSPIVMPELRCMILSGLNEYDFRARHLVVTNDSKIELILLPNSREKEIYLAADG</sequence>
<dbReference type="GO" id="GO:0006741">
    <property type="term" value="P:NADP+ biosynthetic process"/>
    <property type="evidence" value="ECO:0007669"/>
    <property type="project" value="InterPro"/>
</dbReference>
<dbReference type="Pfam" id="PF20143">
    <property type="entry name" value="NAD_kinase_C"/>
    <property type="match status" value="1"/>
</dbReference>
<gene>
    <name evidence="5" type="ORF">METZ01_LOCUS383395</name>
</gene>
<dbReference type="InterPro" id="IPR017437">
    <property type="entry name" value="ATP-NAD_kinase_PpnK-typ_C"/>
</dbReference>
<evidence type="ECO:0000256" key="2">
    <source>
        <dbReference type="ARBA" id="ARBA00022777"/>
    </source>
</evidence>
<dbReference type="Gene3D" id="2.60.200.30">
    <property type="entry name" value="Probable inorganic polyphosphate/atp-NAD kinase, domain 2"/>
    <property type="match status" value="1"/>
</dbReference>
<dbReference type="AlphaFoldDB" id="A0A382U9W6"/>
<evidence type="ECO:0000256" key="4">
    <source>
        <dbReference type="ARBA" id="ARBA00023027"/>
    </source>
</evidence>
<dbReference type="InterPro" id="IPR016064">
    <property type="entry name" value="NAD/diacylglycerol_kinase_sf"/>
</dbReference>
<dbReference type="EMBL" id="UINC01142292">
    <property type="protein sequence ID" value="SVD30541.1"/>
    <property type="molecule type" value="Genomic_DNA"/>
</dbReference>
<dbReference type="SUPFAM" id="SSF111331">
    <property type="entry name" value="NAD kinase/diacylglycerol kinase-like"/>
    <property type="match status" value="1"/>
</dbReference>
<keyword evidence="3" id="KW-0521">NADP</keyword>
<dbReference type="Gene3D" id="3.40.50.10330">
    <property type="entry name" value="Probable inorganic polyphosphate/atp-NAD kinase, domain 1"/>
    <property type="match status" value="1"/>
</dbReference>
<keyword evidence="2" id="KW-0418">Kinase</keyword>
<organism evidence="5">
    <name type="scientific">marine metagenome</name>
    <dbReference type="NCBI Taxonomy" id="408172"/>
    <lineage>
        <taxon>unclassified sequences</taxon>
        <taxon>metagenomes</taxon>
        <taxon>ecological metagenomes</taxon>
    </lineage>
</organism>
<dbReference type="InterPro" id="IPR002504">
    <property type="entry name" value="NADK"/>
</dbReference>
<reference evidence="5" key="1">
    <citation type="submission" date="2018-05" db="EMBL/GenBank/DDBJ databases">
        <authorList>
            <person name="Lanie J.A."/>
            <person name="Ng W.-L."/>
            <person name="Kazmierczak K.M."/>
            <person name="Andrzejewski T.M."/>
            <person name="Davidsen T.M."/>
            <person name="Wayne K.J."/>
            <person name="Tettelin H."/>
            <person name="Glass J.I."/>
            <person name="Rusch D."/>
            <person name="Podicherti R."/>
            <person name="Tsui H.-C.T."/>
            <person name="Winkler M.E."/>
        </authorList>
    </citation>
    <scope>NUCLEOTIDE SEQUENCE</scope>
</reference>
<evidence type="ECO:0000256" key="3">
    <source>
        <dbReference type="ARBA" id="ARBA00022857"/>
    </source>
</evidence>
<dbReference type="GO" id="GO:0003951">
    <property type="term" value="F:NAD+ kinase activity"/>
    <property type="evidence" value="ECO:0007669"/>
    <property type="project" value="InterPro"/>
</dbReference>
<dbReference type="PANTHER" id="PTHR20275">
    <property type="entry name" value="NAD KINASE"/>
    <property type="match status" value="1"/>
</dbReference>
<protein>
    <recommendedName>
        <fullName evidence="6">NAD(+) kinase</fullName>
    </recommendedName>
</protein>
<name>A0A382U9W6_9ZZZZ</name>
<evidence type="ECO:0000313" key="5">
    <source>
        <dbReference type="EMBL" id="SVD30541.1"/>
    </source>
</evidence>
<dbReference type="InterPro" id="IPR017438">
    <property type="entry name" value="ATP-NAD_kinase_N"/>
</dbReference>
<keyword evidence="1" id="KW-0808">Transferase</keyword>
<dbReference type="PANTHER" id="PTHR20275:SF0">
    <property type="entry name" value="NAD KINASE"/>
    <property type="match status" value="1"/>
</dbReference>
<accession>A0A382U9W6</accession>
<keyword evidence="4" id="KW-0520">NAD</keyword>
<evidence type="ECO:0008006" key="6">
    <source>
        <dbReference type="Google" id="ProtNLM"/>
    </source>
</evidence>
<dbReference type="GO" id="GO:0019674">
    <property type="term" value="P:NAD+ metabolic process"/>
    <property type="evidence" value="ECO:0007669"/>
    <property type="project" value="InterPro"/>
</dbReference>
<proteinExistence type="predicted"/>
<dbReference type="Pfam" id="PF01513">
    <property type="entry name" value="NAD_kinase"/>
    <property type="match status" value="1"/>
</dbReference>
<feature type="non-terminal residue" evidence="5">
    <location>
        <position position="222"/>
    </location>
</feature>